<accession>A0A7W6E2I6</accession>
<dbReference type="AlphaFoldDB" id="A0A7W6E2I6"/>
<dbReference type="Pfam" id="PF09836">
    <property type="entry name" value="DUF2063"/>
    <property type="match status" value="1"/>
</dbReference>
<sequence>MHVTQTEFRAALLDADAPVPSGLLDGAGAPAGRRYAVYRNNVVVSLIEAMKLAFPTVRALLGPNNFDSLVPMYVRLHPPASPLMMHYGVEFPEFLAGFEPLAHLGYLADVARLDLEIRASYHAADALPFDPNTLQATPEVLAQIRLTRAPSTRVLRSRWPLHDLWCRATQPDAPQPRAVGQAVMITRPAFDPAVHLLPTGAATWIDALMTQDVGTAIETATTAAPEFNFATTLTLTLQAQTFCAPQKDPK</sequence>
<reference evidence="2 3" key="1">
    <citation type="submission" date="2020-08" db="EMBL/GenBank/DDBJ databases">
        <title>Genomic Encyclopedia of Type Strains, Phase IV (KMG-IV): sequencing the most valuable type-strain genomes for metagenomic binning, comparative biology and taxonomic classification.</title>
        <authorList>
            <person name="Goeker M."/>
        </authorList>
    </citation>
    <scope>NUCLEOTIDE SEQUENCE [LARGE SCALE GENOMIC DNA]</scope>
    <source>
        <strain evidence="2 3">DSM 102234</strain>
    </source>
</reference>
<dbReference type="InterPro" id="IPR018640">
    <property type="entry name" value="DUF2063"/>
</dbReference>
<evidence type="ECO:0000313" key="2">
    <source>
        <dbReference type="EMBL" id="MBB3993548.1"/>
    </source>
</evidence>
<protein>
    <recommendedName>
        <fullName evidence="1">Putative DNA-binding domain-containing protein</fullName>
    </recommendedName>
</protein>
<dbReference type="RefSeq" id="WP_184563762.1">
    <property type="nucleotide sequence ID" value="NZ_JACIEI010000003.1"/>
</dbReference>
<comment type="caution">
    <text evidence="2">The sequence shown here is derived from an EMBL/GenBank/DDBJ whole genome shotgun (WGS) entry which is preliminary data.</text>
</comment>
<organism evidence="2 3">
    <name type="scientific">Sulfitobacter undariae</name>
    <dbReference type="NCBI Taxonomy" id="1563671"/>
    <lineage>
        <taxon>Bacteria</taxon>
        <taxon>Pseudomonadati</taxon>
        <taxon>Pseudomonadota</taxon>
        <taxon>Alphaproteobacteria</taxon>
        <taxon>Rhodobacterales</taxon>
        <taxon>Roseobacteraceae</taxon>
        <taxon>Sulfitobacter</taxon>
    </lineage>
</organism>
<evidence type="ECO:0000259" key="1">
    <source>
        <dbReference type="Pfam" id="PF09836"/>
    </source>
</evidence>
<feature type="domain" description="Putative DNA-binding" evidence="1">
    <location>
        <begin position="4"/>
        <end position="95"/>
    </location>
</feature>
<dbReference type="Proteomes" id="UP000530268">
    <property type="component" value="Unassembled WGS sequence"/>
</dbReference>
<dbReference type="EMBL" id="JACIEI010000003">
    <property type="protein sequence ID" value="MBB3993548.1"/>
    <property type="molecule type" value="Genomic_DNA"/>
</dbReference>
<keyword evidence="3" id="KW-1185">Reference proteome</keyword>
<dbReference type="Gene3D" id="1.10.150.690">
    <property type="entry name" value="DUF2063"/>
    <property type="match status" value="1"/>
</dbReference>
<proteinExistence type="predicted"/>
<gene>
    <name evidence="2" type="ORF">GGR95_001179</name>
</gene>
<name>A0A7W6E2I6_9RHOB</name>
<dbReference type="InterPro" id="IPR044922">
    <property type="entry name" value="DUF2063_N_sf"/>
</dbReference>
<evidence type="ECO:0000313" key="3">
    <source>
        <dbReference type="Proteomes" id="UP000530268"/>
    </source>
</evidence>